<sequence length="106" mass="11502">MVSRRVPQTTMPATTVVINVCVLFSSSVGCRLNAQNSPTISAAMQSRRPRAHNRRKLTTVLGMRFFTNPLSMPESLKVNVIALMVTGRSILPSGLDVAGSFLRGDI</sequence>
<protein>
    <recommendedName>
        <fullName evidence="3">Secreted protein</fullName>
    </recommendedName>
</protein>
<keyword evidence="2" id="KW-1185">Reference proteome</keyword>
<proteinExistence type="predicted"/>
<reference evidence="1" key="1">
    <citation type="submission" date="2023-10" db="EMBL/GenBank/DDBJ databases">
        <authorList>
            <person name="Chen Y."/>
            <person name="Shah S."/>
            <person name="Dougan E. K."/>
            <person name="Thang M."/>
            <person name="Chan C."/>
        </authorList>
    </citation>
    <scope>NUCLEOTIDE SEQUENCE [LARGE SCALE GENOMIC DNA]</scope>
</reference>
<evidence type="ECO:0000313" key="1">
    <source>
        <dbReference type="EMBL" id="CAK0837683.1"/>
    </source>
</evidence>
<evidence type="ECO:0000313" key="2">
    <source>
        <dbReference type="Proteomes" id="UP001189429"/>
    </source>
</evidence>
<evidence type="ECO:0008006" key="3">
    <source>
        <dbReference type="Google" id="ProtNLM"/>
    </source>
</evidence>
<dbReference type="EMBL" id="CAUYUJ010014170">
    <property type="protein sequence ID" value="CAK0837683.1"/>
    <property type="molecule type" value="Genomic_DNA"/>
</dbReference>
<dbReference type="PROSITE" id="PS51257">
    <property type="entry name" value="PROKAR_LIPOPROTEIN"/>
    <property type="match status" value="1"/>
</dbReference>
<organism evidence="1 2">
    <name type="scientific">Prorocentrum cordatum</name>
    <dbReference type="NCBI Taxonomy" id="2364126"/>
    <lineage>
        <taxon>Eukaryota</taxon>
        <taxon>Sar</taxon>
        <taxon>Alveolata</taxon>
        <taxon>Dinophyceae</taxon>
        <taxon>Prorocentrales</taxon>
        <taxon>Prorocentraceae</taxon>
        <taxon>Prorocentrum</taxon>
    </lineage>
</organism>
<comment type="caution">
    <text evidence="1">The sequence shown here is derived from an EMBL/GenBank/DDBJ whole genome shotgun (WGS) entry which is preliminary data.</text>
</comment>
<accession>A0ABN9SYJ0</accession>
<name>A0ABN9SYJ0_9DINO</name>
<gene>
    <name evidence="1" type="ORF">PCOR1329_LOCUS33805</name>
</gene>
<dbReference type="Proteomes" id="UP001189429">
    <property type="component" value="Unassembled WGS sequence"/>
</dbReference>